<evidence type="ECO:0000313" key="5">
    <source>
        <dbReference type="EMBL" id="KAG5462130.1"/>
    </source>
</evidence>
<reference evidence="5 6" key="1">
    <citation type="journal article" name="Sci. Rep.">
        <title>Genome-scale phylogenetic analyses confirm Olpidium as the closest living zoosporic fungus to the non-flagellated, terrestrial fungi.</title>
        <authorList>
            <person name="Chang Y."/>
            <person name="Rochon D."/>
            <person name="Sekimoto S."/>
            <person name="Wang Y."/>
            <person name="Chovatia M."/>
            <person name="Sandor L."/>
            <person name="Salamov A."/>
            <person name="Grigoriev I.V."/>
            <person name="Stajich J.E."/>
            <person name="Spatafora J.W."/>
        </authorList>
    </citation>
    <scope>NUCLEOTIDE SEQUENCE [LARGE SCALE GENOMIC DNA]</scope>
    <source>
        <strain evidence="5">S191</strain>
    </source>
</reference>
<proteinExistence type="predicted"/>
<feature type="compositionally biased region" description="Low complexity" evidence="3">
    <location>
        <begin position="258"/>
        <end position="278"/>
    </location>
</feature>
<feature type="compositionally biased region" description="Pro residues" evidence="3">
    <location>
        <begin position="230"/>
        <end position="240"/>
    </location>
</feature>
<dbReference type="GO" id="GO:0090575">
    <property type="term" value="C:RNA polymerase II transcription regulator complex"/>
    <property type="evidence" value="ECO:0007669"/>
    <property type="project" value="TreeGrafter"/>
</dbReference>
<dbReference type="GO" id="GO:0003700">
    <property type="term" value="F:DNA-binding transcription factor activity"/>
    <property type="evidence" value="ECO:0007669"/>
    <property type="project" value="TreeGrafter"/>
</dbReference>
<keyword evidence="1" id="KW-0238">DNA-binding</keyword>
<dbReference type="GO" id="GO:0003677">
    <property type="term" value="F:DNA binding"/>
    <property type="evidence" value="ECO:0007669"/>
    <property type="project" value="UniProtKB-KW"/>
</dbReference>
<dbReference type="Pfam" id="PF00010">
    <property type="entry name" value="HLH"/>
    <property type="match status" value="1"/>
</dbReference>
<keyword evidence="6" id="KW-1185">Reference proteome</keyword>
<feature type="region of interest" description="Disordered" evidence="3">
    <location>
        <begin position="118"/>
        <end position="341"/>
    </location>
</feature>
<gene>
    <name evidence="5" type="ORF">BJ554DRAFT_5574</name>
</gene>
<sequence>MGAVASCNSERHPAQFGAKTFQRDPTGAVDGVTGGSVGGITCAGEDTSRNPLRLFGGQPLARPPSRIRSKSCADPGLILRSGPRASVFTHWKNPAFYTLRASQPSCVRRRTKVPAVAVVTNKEGPGQPPAADPVQAKRDGTHWAPPPSPPRPASPALSAKKVTVSRTDRPTDRPTGATFQTGTTLSPSFTSRCFGPFRRKDAPRKSPLTAMPEKSARAPSLENLLIVDAPGPPPSPPPPSIATAADRRQNGAGSCRVPQQPQDHQQQQQDQQTQKPPDGLGREPAKPDPPLSKHPLPSPAAARPSKRRSTRSTPASQRDPGKAVVEGRRGTPGSMHTSAGQAAPFACPTPHHQLAVPAGLGAFHQPLVSVPLQQPFATSGDARRNSYPAVPIVPAPGVLAGYAFRVAPPGGAYVPLTLPPIAAAIGSPHIHQPQFHAAALKPFSMLSEITASDSTQQRGGSSATASRLPAPMALLPAGSASQLAPSPTLAPIVHHDSSAAPAAQSSGNDGDRQLPASHDAKVPFQKETPYARDPENRHTHKLAERKRRREMRDLFDELRDSLPYDSSSKASKWEILSKGEKLRASTWIGCEGVPLSRARVRLCALPERQGG</sequence>
<evidence type="ECO:0000256" key="1">
    <source>
        <dbReference type="ARBA" id="ARBA00023125"/>
    </source>
</evidence>
<accession>A0A8H7ZZC9</accession>
<dbReference type="InterPro" id="IPR036638">
    <property type="entry name" value="HLH_DNA-bd_sf"/>
</dbReference>
<feature type="compositionally biased region" description="Basic and acidic residues" evidence="3">
    <location>
        <begin position="319"/>
        <end position="329"/>
    </location>
</feature>
<feature type="region of interest" description="Disordered" evidence="3">
    <location>
        <begin position="47"/>
        <end position="69"/>
    </location>
</feature>
<dbReference type="SUPFAM" id="SSF47459">
    <property type="entry name" value="HLH, helix-loop-helix DNA-binding domain"/>
    <property type="match status" value="1"/>
</dbReference>
<dbReference type="PANTHER" id="PTHR10328:SF15">
    <property type="entry name" value="BHLH TRANSCRIPTION FACTOR"/>
    <property type="match status" value="1"/>
</dbReference>
<organism evidence="5 6">
    <name type="scientific">Olpidium bornovanus</name>
    <dbReference type="NCBI Taxonomy" id="278681"/>
    <lineage>
        <taxon>Eukaryota</taxon>
        <taxon>Fungi</taxon>
        <taxon>Fungi incertae sedis</taxon>
        <taxon>Olpidiomycota</taxon>
        <taxon>Olpidiomycotina</taxon>
        <taxon>Olpidiomycetes</taxon>
        <taxon>Olpidiales</taxon>
        <taxon>Olpidiaceae</taxon>
        <taxon>Olpidium</taxon>
    </lineage>
</organism>
<evidence type="ECO:0000256" key="3">
    <source>
        <dbReference type="SAM" id="MobiDB-lite"/>
    </source>
</evidence>
<dbReference type="InterPro" id="IPR011598">
    <property type="entry name" value="bHLH_dom"/>
</dbReference>
<evidence type="ECO:0000313" key="6">
    <source>
        <dbReference type="Proteomes" id="UP000673691"/>
    </source>
</evidence>
<feature type="compositionally biased region" description="Pro residues" evidence="3">
    <location>
        <begin position="144"/>
        <end position="153"/>
    </location>
</feature>
<feature type="compositionally biased region" description="Polar residues" evidence="3">
    <location>
        <begin position="177"/>
        <end position="191"/>
    </location>
</feature>
<dbReference type="OrthoDB" id="8964853at2759"/>
<dbReference type="PROSITE" id="PS50888">
    <property type="entry name" value="BHLH"/>
    <property type="match status" value="1"/>
</dbReference>
<dbReference type="Gene3D" id="4.10.280.10">
    <property type="entry name" value="Helix-loop-helix DNA-binding domain"/>
    <property type="match status" value="1"/>
</dbReference>
<comment type="caution">
    <text evidence="5">The sequence shown here is derived from an EMBL/GenBank/DDBJ whole genome shotgun (WGS) entry which is preliminary data.</text>
</comment>
<dbReference type="GO" id="GO:0046983">
    <property type="term" value="F:protein dimerization activity"/>
    <property type="evidence" value="ECO:0007669"/>
    <property type="project" value="InterPro"/>
</dbReference>
<keyword evidence="2" id="KW-0539">Nucleus</keyword>
<dbReference type="Proteomes" id="UP000673691">
    <property type="component" value="Unassembled WGS sequence"/>
</dbReference>
<protein>
    <recommendedName>
        <fullName evidence="4">BHLH domain-containing protein</fullName>
    </recommendedName>
</protein>
<evidence type="ECO:0000256" key="2">
    <source>
        <dbReference type="ARBA" id="ARBA00023242"/>
    </source>
</evidence>
<dbReference type="AlphaFoldDB" id="A0A8H7ZZC9"/>
<name>A0A8H7ZZC9_9FUNG</name>
<feature type="region of interest" description="Disordered" evidence="3">
    <location>
        <begin position="478"/>
        <end position="546"/>
    </location>
</feature>
<feature type="region of interest" description="Disordered" evidence="3">
    <location>
        <begin position="1"/>
        <end position="34"/>
    </location>
</feature>
<dbReference type="PANTHER" id="PTHR10328">
    <property type="entry name" value="PROTEIN MAX MYC-ASSOCIATED FACTOR X"/>
    <property type="match status" value="1"/>
</dbReference>
<dbReference type="GO" id="GO:0045944">
    <property type="term" value="P:positive regulation of transcription by RNA polymerase II"/>
    <property type="evidence" value="ECO:0007669"/>
    <property type="project" value="TreeGrafter"/>
</dbReference>
<dbReference type="SMART" id="SM00353">
    <property type="entry name" value="HLH"/>
    <property type="match status" value="1"/>
</dbReference>
<feature type="compositionally biased region" description="Pro residues" evidence="3">
    <location>
        <begin position="287"/>
        <end position="298"/>
    </location>
</feature>
<evidence type="ECO:0000259" key="4">
    <source>
        <dbReference type="PROSITE" id="PS50888"/>
    </source>
</evidence>
<feature type="domain" description="BHLH" evidence="4">
    <location>
        <begin position="535"/>
        <end position="586"/>
    </location>
</feature>
<dbReference type="EMBL" id="JAEFCI010002591">
    <property type="protein sequence ID" value="KAG5462130.1"/>
    <property type="molecule type" value="Genomic_DNA"/>
</dbReference>